<dbReference type="Proteomes" id="UP001155500">
    <property type="component" value="Unassembled WGS sequence"/>
</dbReference>
<dbReference type="PANTHER" id="PTHR30329:SF21">
    <property type="entry name" value="LIPOPROTEIN YIAD-RELATED"/>
    <property type="match status" value="1"/>
</dbReference>
<evidence type="ECO:0000313" key="7">
    <source>
        <dbReference type="EMBL" id="MDG6894796.1"/>
    </source>
</evidence>
<evidence type="ECO:0000256" key="3">
    <source>
        <dbReference type="ARBA" id="ARBA00023136"/>
    </source>
</evidence>
<evidence type="ECO:0000313" key="8">
    <source>
        <dbReference type="Proteomes" id="UP001155500"/>
    </source>
</evidence>
<dbReference type="InterPro" id="IPR006664">
    <property type="entry name" value="OMP_bac"/>
</dbReference>
<evidence type="ECO:0000256" key="4">
    <source>
        <dbReference type="ARBA" id="ARBA00023237"/>
    </source>
</evidence>
<dbReference type="PANTHER" id="PTHR30329">
    <property type="entry name" value="STATOR ELEMENT OF FLAGELLAR MOTOR COMPLEX"/>
    <property type="match status" value="1"/>
</dbReference>
<dbReference type="PROSITE" id="PS51123">
    <property type="entry name" value="OMPA_2"/>
    <property type="match status" value="1"/>
</dbReference>
<keyword evidence="2" id="KW-0732">Signal</keyword>
<dbReference type="PROSITE" id="PS01068">
    <property type="entry name" value="OMPA_1"/>
    <property type="match status" value="1"/>
</dbReference>
<evidence type="ECO:0000256" key="1">
    <source>
        <dbReference type="ARBA" id="ARBA00004442"/>
    </source>
</evidence>
<keyword evidence="3 5" id="KW-0472">Membrane</keyword>
<evidence type="ECO:0000256" key="5">
    <source>
        <dbReference type="PROSITE-ProRule" id="PRU00473"/>
    </source>
</evidence>
<dbReference type="InterPro" id="IPR006690">
    <property type="entry name" value="OMPA-like_CS"/>
</dbReference>
<proteinExistence type="predicted"/>
<dbReference type="InterPro" id="IPR037873">
    <property type="entry name" value="BamE-like"/>
</dbReference>
<dbReference type="CDD" id="cd07185">
    <property type="entry name" value="OmpA_C-like"/>
    <property type="match status" value="1"/>
</dbReference>
<dbReference type="Gene3D" id="3.30.1450.10">
    <property type="match status" value="1"/>
</dbReference>
<keyword evidence="8" id="KW-1185">Reference proteome</keyword>
<dbReference type="EMBL" id="LWID01000001">
    <property type="protein sequence ID" value="MDG6894796.1"/>
    <property type="molecule type" value="Genomic_DNA"/>
</dbReference>
<dbReference type="InterPro" id="IPR006665">
    <property type="entry name" value="OmpA-like"/>
</dbReference>
<dbReference type="RefSeq" id="WP_279572256.1">
    <property type="nucleotide sequence ID" value="NZ_LWID01000001.1"/>
</dbReference>
<gene>
    <name evidence="7" type="ORF">A6A20_03955</name>
</gene>
<evidence type="ECO:0000256" key="2">
    <source>
        <dbReference type="ARBA" id="ARBA00022729"/>
    </source>
</evidence>
<dbReference type="InterPro" id="IPR036737">
    <property type="entry name" value="OmpA-like_sf"/>
</dbReference>
<evidence type="ECO:0000259" key="6">
    <source>
        <dbReference type="PROSITE" id="PS51123"/>
    </source>
</evidence>
<comment type="subcellular location">
    <subcellularLocation>
        <location evidence="1">Cell outer membrane</location>
    </subcellularLocation>
</comment>
<dbReference type="PRINTS" id="PR01021">
    <property type="entry name" value="OMPADOMAIN"/>
</dbReference>
<dbReference type="SUPFAM" id="SSF103088">
    <property type="entry name" value="OmpA-like"/>
    <property type="match status" value="1"/>
</dbReference>
<organism evidence="7 8">
    <name type="scientific">Volucribacter amazonae</name>
    <dbReference type="NCBI Taxonomy" id="256731"/>
    <lineage>
        <taxon>Bacteria</taxon>
        <taxon>Pseudomonadati</taxon>
        <taxon>Pseudomonadota</taxon>
        <taxon>Gammaproteobacteria</taxon>
        <taxon>Pasteurellales</taxon>
        <taxon>Pasteurellaceae</taxon>
        <taxon>Volucribacter</taxon>
    </lineage>
</organism>
<comment type="caution">
    <text evidence="7">The sequence shown here is derived from an EMBL/GenBank/DDBJ whole genome shotgun (WGS) entry which is preliminary data.</text>
</comment>
<feature type="domain" description="OmpA-like" evidence="6">
    <location>
        <begin position="127"/>
        <end position="247"/>
    </location>
</feature>
<dbReference type="InterPro" id="IPR007450">
    <property type="entry name" value="BamE_dom"/>
</dbReference>
<dbReference type="InterPro" id="IPR050330">
    <property type="entry name" value="Bact_OuterMem_StrucFunc"/>
</dbReference>
<dbReference type="AlphaFoldDB" id="A0A9X4PC16"/>
<sequence>MNIKQLFFTSLVATSLVGCGNLSEVSDQGTTDNPVWPKIENSSFNNSGSQYGSWPNWNNVNLISSGMSKDQIYSLIGRPHFNEGLFDVREWDYVFNFRENGQHKVCQFKILFDKRMIAQSLLWYPENCAYRYELSDNLLFGFDAVQLSTKGREYLLQVAEKFKAQKVSHIRVAGYTDLLGPEAYNLSLSQQRANAVKQYLISAGIPADNISAVGYGKADQVKTCDGETGQALRDCLAPNRRVVISAE</sequence>
<protein>
    <submittedName>
        <fullName evidence="7">Plastocyanin</fullName>
    </submittedName>
</protein>
<dbReference type="Gene3D" id="3.30.1330.60">
    <property type="entry name" value="OmpA-like domain"/>
    <property type="match status" value="1"/>
</dbReference>
<dbReference type="GO" id="GO:0009279">
    <property type="term" value="C:cell outer membrane"/>
    <property type="evidence" value="ECO:0007669"/>
    <property type="project" value="UniProtKB-SubCell"/>
</dbReference>
<dbReference type="PROSITE" id="PS51257">
    <property type="entry name" value="PROKAR_LIPOPROTEIN"/>
    <property type="match status" value="1"/>
</dbReference>
<name>A0A9X4PC16_9PAST</name>
<keyword evidence="4" id="KW-0998">Cell outer membrane</keyword>
<dbReference type="Pfam" id="PF04355">
    <property type="entry name" value="BamE"/>
    <property type="match status" value="1"/>
</dbReference>
<reference evidence="7" key="1">
    <citation type="submission" date="2016-03" db="EMBL/GenBank/DDBJ databases">
        <title>Co-evolution between Pasteurellaceae and their hosts.</title>
        <authorList>
            <person name="Hansen M.J."/>
            <person name="Bojesen A.M."/>
            <person name="Planet P."/>
        </authorList>
    </citation>
    <scope>NUCLEOTIDE SEQUENCE</scope>
    <source>
        <strain evidence="7">146/S8/89</strain>
    </source>
</reference>
<dbReference type="Pfam" id="PF00691">
    <property type="entry name" value="OmpA"/>
    <property type="match status" value="1"/>
</dbReference>
<accession>A0A9X4PC16</accession>